<comment type="caution">
    <text evidence="2">The sequence shown here is derived from an EMBL/GenBank/DDBJ whole genome shotgun (WGS) entry which is preliminary data.</text>
</comment>
<organism evidence="2 3">
    <name type="scientific">Mycena alexandri</name>
    <dbReference type="NCBI Taxonomy" id="1745969"/>
    <lineage>
        <taxon>Eukaryota</taxon>
        <taxon>Fungi</taxon>
        <taxon>Dikarya</taxon>
        <taxon>Basidiomycota</taxon>
        <taxon>Agaricomycotina</taxon>
        <taxon>Agaricomycetes</taxon>
        <taxon>Agaricomycetidae</taxon>
        <taxon>Agaricales</taxon>
        <taxon>Marasmiineae</taxon>
        <taxon>Mycenaceae</taxon>
        <taxon>Mycena</taxon>
    </lineage>
</organism>
<name>A0AAD6SRY0_9AGAR</name>
<dbReference type="Proteomes" id="UP001218188">
    <property type="component" value="Unassembled WGS sequence"/>
</dbReference>
<sequence>MAAELVPLPSSYGRSYVAASPPDEDTADSLLVSETTWRMADKASGESSFTTSKTLRICSAILHSTLIVVYVILLVIWAKGLEHRFTVSLKHEKLISSLITATTTAFGTIYSAALVFVSQSLSVRRNLQVNQYLTATHDTAAAWAGLGASILYMWLKKWMYAAGSLYSYFLPSVLESTTSLGLQEGTLHDVLNTTSAVAGNATVNATGFDVTCGYVVDIPDGFLYANNTYQIFLTDPGFISSAKVLDSNSITLYSTIPILDSSGDSQGWANPSNLRTIDGVWTESVAANIQLFQCSLSLVNQTATVDSQSNQLQALGPRFANASTWRPYTGILHTIWLYRNHPELDTLLEQVEESTTDNLRAAGMLRTRLLDHKIFKQKYEESTE</sequence>
<evidence type="ECO:0000256" key="1">
    <source>
        <dbReference type="SAM" id="Phobius"/>
    </source>
</evidence>
<reference evidence="2" key="1">
    <citation type="submission" date="2023-03" db="EMBL/GenBank/DDBJ databases">
        <title>Massive genome expansion in bonnet fungi (Mycena s.s.) driven by repeated elements and novel gene families across ecological guilds.</title>
        <authorList>
            <consortium name="Lawrence Berkeley National Laboratory"/>
            <person name="Harder C.B."/>
            <person name="Miyauchi S."/>
            <person name="Viragh M."/>
            <person name="Kuo A."/>
            <person name="Thoen E."/>
            <person name="Andreopoulos B."/>
            <person name="Lu D."/>
            <person name="Skrede I."/>
            <person name="Drula E."/>
            <person name="Henrissat B."/>
            <person name="Morin E."/>
            <person name="Kohler A."/>
            <person name="Barry K."/>
            <person name="LaButti K."/>
            <person name="Morin E."/>
            <person name="Salamov A."/>
            <person name="Lipzen A."/>
            <person name="Mereny Z."/>
            <person name="Hegedus B."/>
            <person name="Baldrian P."/>
            <person name="Stursova M."/>
            <person name="Weitz H."/>
            <person name="Taylor A."/>
            <person name="Grigoriev I.V."/>
            <person name="Nagy L.G."/>
            <person name="Martin F."/>
            <person name="Kauserud H."/>
        </authorList>
    </citation>
    <scope>NUCLEOTIDE SEQUENCE</scope>
    <source>
        <strain evidence="2">CBHHK200</strain>
    </source>
</reference>
<dbReference type="EMBL" id="JARJCM010000068">
    <property type="protein sequence ID" value="KAJ7032971.1"/>
    <property type="molecule type" value="Genomic_DNA"/>
</dbReference>
<keyword evidence="1" id="KW-1133">Transmembrane helix</keyword>
<evidence type="ECO:0000313" key="3">
    <source>
        <dbReference type="Proteomes" id="UP001218188"/>
    </source>
</evidence>
<keyword evidence="1" id="KW-0812">Transmembrane</keyword>
<gene>
    <name evidence="2" type="ORF">C8F04DRAFT_1396242</name>
</gene>
<proteinExistence type="predicted"/>
<dbReference type="AlphaFoldDB" id="A0AAD6SRY0"/>
<keyword evidence="1" id="KW-0472">Membrane</keyword>
<feature type="transmembrane region" description="Helical" evidence="1">
    <location>
        <begin position="98"/>
        <end position="119"/>
    </location>
</feature>
<evidence type="ECO:0000313" key="2">
    <source>
        <dbReference type="EMBL" id="KAJ7032971.1"/>
    </source>
</evidence>
<accession>A0AAD6SRY0</accession>
<protein>
    <submittedName>
        <fullName evidence="2">Uncharacterized protein</fullName>
    </submittedName>
</protein>
<keyword evidence="3" id="KW-1185">Reference proteome</keyword>
<feature type="transmembrane region" description="Helical" evidence="1">
    <location>
        <begin position="54"/>
        <end position="77"/>
    </location>
</feature>